<dbReference type="PANTHER" id="PTHR46082">
    <property type="entry name" value="ATP/GTP-BINDING PROTEIN-RELATED"/>
    <property type="match status" value="1"/>
</dbReference>
<proteinExistence type="predicted"/>
<feature type="region of interest" description="Disordered" evidence="1">
    <location>
        <begin position="309"/>
        <end position="328"/>
    </location>
</feature>
<dbReference type="InterPro" id="IPR035994">
    <property type="entry name" value="Nucleoside_phosphorylase_sf"/>
</dbReference>
<dbReference type="PANTHER" id="PTHR46082:SF11">
    <property type="entry name" value="AAA+ ATPASE DOMAIN-CONTAINING PROTEIN-RELATED"/>
    <property type="match status" value="1"/>
</dbReference>
<dbReference type="SUPFAM" id="SSF53167">
    <property type="entry name" value="Purine and uridine phosphorylases"/>
    <property type="match status" value="1"/>
</dbReference>
<dbReference type="AlphaFoldDB" id="A0AAX6MVN8"/>
<feature type="compositionally biased region" description="Basic and acidic residues" evidence="1">
    <location>
        <begin position="349"/>
        <end position="366"/>
    </location>
</feature>
<dbReference type="GO" id="GO:0009116">
    <property type="term" value="P:nucleoside metabolic process"/>
    <property type="evidence" value="ECO:0007669"/>
    <property type="project" value="InterPro"/>
</dbReference>
<keyword evidence="3" id="KW-1185">Reference proteome</keyword>
<feature type="compositionally biased region" description="Basic and acidic residues" evidence="1">
    <location>
        <begin position="318"/>
        <end position="327"/>
    </location>
</feature>
<dbReference type="Proteomes" id="UP001369815">
    <property type="component" value="Unassembled WGS sequence"/>
</dbReference>
<sequence length="376" mass="41543">METLNPEDYSVIWIAPLEIEAQAALHMLDHRHNGRFPMGPGDDYVYQAGDMCGHNVAIVTLPGGQEYGTGSAAALTSQAKKFFPNFWFGLLVGVAAGIPDLGKESQRDIRLGDVLVSTSDTERSGIVAYDLGKDIGGDSTKLLRHGHVLAQTETVVRSAIGSIKLDTPQEAYQFLPYYERMKNERHASGTFIDPGQNHDKFYQEGADGIEYAVERPERPVSERTRVWYGPIGSGEKNVRDAWKRDRLKKNLGIIGLEMAAAGIMNRIPVGVIMGVCNYADKHADKIWKPYAAAMAAAYAKAVLFQIRPKPAPNHPIPRGREQYDTRTKSRRVKGYIDNSSVSNDNIIPGERDISDDGNEDAPKRDRVIFNIGATKT</sequence>
<evidence type="ECO:0008006" key="4">
    <source>
        <dbReference type="Google" id="ProtNLM"/>
    </source>
</evidence>
<dbReference type="Gene3D" id="3.40.50.1580">
    <property type="entry name" value="Nucleoside phosphorylase domain"/>
    <property type="match status" value="1"/>
</dbReference>
<reference evidence="2 3" key="1">
    <citation type="journal article" date="2024" name="Front Chem Biol">
        <title>Unveiling the potential of Daldinia eschscholtzii MFLUCC 19-0629 through bioactivity and bioinformatics studies for enhanced sustainable agriculture production.</title>
        <authorList>
            <person name="Brooks S."/>
            <person name="Weaver J.A."/>
            <person name="Klomchit A."/>
            <person name="Alharthi S.A."/>
            <person name="Onlamun T."/>
            <person name="Nurani R."/>
            <person name="Vong T.K."/>
            <person name="Alberti F."/>
            <person name="Greco C."/>
        </authorList>
    </citation>
    <scope>NUCLEOTIDE SEQUENCE [LARGE SCALE GENOMIC DNA]</scope>
    <source>
        <strain evidence="2">MFLUCC 19-0629</strain>
    </source>
</reference>
<feature type="region of interest" description="Disordered" evidence="1">
    <location>
        <begin position="338"/>
        <end position="366"/>
    </location>
</feature>
<gene>
    <name evidence="2" type="ORF">Daesc_001852</name>
</gene>
<accession>A0AAX6MVN8</accession>
<dbReference type="GO" id="GO:0003824">
    <property type="term" value="F:catalytic activity"/>
    <property type="evidence" value="ECO:0007669"/>
    <property type="project" value="InterPro"/>
</dbReference>
<dbReference type="InterPro" id="IPR053137">
    <property type="entry name" value="NLR-like"/>
</dbReference>
<dbReference type="EMBL" id="JBANMG010000002">
    <property type="protein sequence ID" value="KAK6956574.1"/>
    <property type="molecule type" value="Genomic_DNA"/>
</dbReference>
<comment type="caution">
    <text evidence="2">The sequence shown here is derived from an EMBL/GenBank/DDBJ whole genome shotgun (WGS) entry which is preliminary data.</text>
</comment>
<evidence type="ECO:0000313" key="2">
    <source>
        <dbReference type="EMBL" id="KAK6956574.1"/>
    </source>
</evidence>
<evidence type="ECO:0000256" key="1">
    <source>
        <dbReference type="SAM" id="MobiDB-lite"/>
    </source>
</evidence>
<evidence type="ECO:0000313" key="3">
    <source>
        <dbReference type="Proteomes" id="UP001369815"/>
    </source>
</evidence>
<protein>
    <recommendedName>
        <fullName evidence="4">Nucleoside phosphorylase domain-containing protein</fullName>
    </recommendedName>
</protein>
<organism evidence="2 3">
    <name type="scientific">Daldinia eschscholtzii</name>
    <dbReference type="NCBI Taxonomy" id="292717"/>
    <lineage>
        <taxon>Eukaryota</taxon>
        <taxon>Fungi</taxon>
        <taxon>Dikarya</taxon>
        <taxon>Ascomycota</taxon>
        <taxon>Pezizomycotina</taxon>
        <taxon>Sordariomycetes</taxon>
        <taxon>Xylariomycetidae</taxon>
        <taxon>Xylariales</taxon>
        <taxon>Hypoxylaceae</taxon>
        <taxon>Daldinia</taxon>
    </lineage>
</organism>
<name>A0AAX6MVN8_9PEZI</name>